<feature type="region of interest" description="Disordered" evidence="1">
    <location>
        <begin position="168"/>
        <end position="196"/>
    </location>
</feature>
<evidence type="ECO:0000256" key="1">
    <source>
        <dbReference type="SAM" id="MobiDB-lite"/>
    </source>
</evidence>
<dbReference type="EMBL" id="LMWL01000029">
    <property type="protein sequence ID" value="KUM95553.1"/>
    <property type="molecule type" value="Genomic_DNA"/>
</dbReference>
<reference evidence="2 3" key="1">
    <citation type="submission" date="2015-10" db="EMBL/GenBank/DDBJ databases">
        <title>Draft genome sequence of Streptomyces cellostaticus DSM 40189, type strain for the species Streptomyces cellostaticus.</title>
        <authorList>
            <person name="Ruckert C."/>
            <person name="Winkler A."/>
            <person name="Kalinowski J."/>
            <person name="Kampfer P."/>
            <person name="Glaeser S."/>
        </authorList>
    </citation>
    <scope>NUCLEOTIDE SEQUENCE [LARGE SCALE GENOMIC DNA]</scope>
    <source>
        <strain evidence="2 3">DSM 40189</strain>
    </source>
</reference>
<comment type="caution">
    <text evidence="2">The sequence shown here is derived from an EMBL/GenBank/DDBJ whole genome shotgun (WGS) entry which is preliminary data.</text>
</comment>
<feature type="compositionally biased region" description="Pro residues" evidence="1">
    <location>
        <begin position="187"/>
        <end position="196"/>
    </location>
</feature>
<sequence length="196" mass="19554">MRGCVLSRSGSLDGPVTSIVDISFVSCQHGRTLSSGCDRPRERHDAALVIAQSSVGLQARAAWASRQPGALDLQQVEELGPVQAGNGFEQVGMAQQTRGFGVAGTGVGQALEAAGFGVVLSCGQGLVGACGQGRVGQEAGGPADDGFVDPGPPCGVVGMRIVSGAPVQPVGSAGGQQVATAPARPSGWPPRSPTRA</sequence>
<dbReference type="Proteomes" id="UP000054241">
    <property type="component" value="Unassembled WGS sequence"/>
</dbReference>
<accession>A0A117PWA7</accession>
<name>A0A117PWA7_9ACTN</name>
<keyword evidence="3" id="KW-1185">Reference proteome</keyword>
<protein>
    <submittedName>
        <fullName evidence="2">Uncharacterized protein</fullName>
    </submittedName>
</protein>
<evidence type="ECO:0000313" key="2">
    <source>
        <dbReference type="EMBL" id="KUM95553.1"/>
    </source>
</evidence>
<gene>
    <name evidence="2" type="ORF">AQI88_15840</name>
</gene>
<organism evidence="2 3">
    <name type="scientific">Streptomyces cellostaticus</name>
    <dbReference type="NCBI Taxonomy" id="67285"/>
    <lineage>
        <taxon>Bacteria</taxon>
        <taxon>Bacillati</taxon>
        <taxon>Actinomycetota</taxon>
        <taxon>Actinomycetes</taxon>
        <taxon>Kitasatosporales</taxon>
        <taxon>Streptomycetaceae</taxon>
        <taxon>Streptomyces</taxon>
    </lineage>
</organism>
<evidence type="ECO:0000313" key="3">
    <source>
        <dbReference type="Proteomes" id="UP000054241"/>
    </source>
</evidence>
<dbReference type="STRING" id="67285.AQI88_15840"/>
<proteinExistence type="predicted"/>
<dbReference type="AlphaFoldDB" id="A0A117PWA7"/>